<name>A0AAJ0EVD8_9PEZI</name>
<dbReference type="EMBL" id="JAHMHR010000033">
    <property type="protein sequence ID" value="KAK1673149.1"/>
    <property type="molecule type" value="Genomic_DNA"/>
</dbReference>
<dbReference type="RefSeq" id="XP_060427152.1">
    <property type="nucleotide sequence ID" value="XM_060578378.1"/>
</dbReference>
<dbReference type="Proteomes" id="UP001224890">
    <property type="component" value="Unassembled WGS sequence"/>
</dbReference>
<evidence type="ECO:0000313" key="1">
    <source>
        <dbReference type="EMBL" id="KAK1673149.1"/>
    </source>
</evidence>
<dbReference type="AlphaFoldDB" id="A0AAJ0EVD8"/>
<accession>A0AAJ0EVD8</accession>
<gene>
    <name evidence="1" type="ORF">BDP55DRAFT_717595</name>
</gene>
<keyword evidence="2" id="KW-1185">Reference proteome</keyword>
<comment type="caution">
    <text evidence="1">The sequence shown here is derived from an EMBL/GenBank/DDBJ whole genome shotgun (WGS) entry which is preliminary data.</text>
</comment>
<evidence type="ECO:0000313" key="2">
    <source>
        <dbReference type="Proteomes" id="UP001224890"/>
    </source>
</evidence>
<proteinExistence type="predicted"/>
<protein>
    <submittedName>
        <fullName evidence="1">Uncharacterized protein</fullName>
    </submittedName>
</protein>
<dbReference type="GeneID" id="85462904"/>
<organism evidence="1 2">
    <name type="scientific">Colletotrichum godetiae</name>
    <dbReference type="NCBI Taxonomy" id="1209918"/>
    <lineage>
        <taxon>Eukaryota</taxon>
        <taxon>Fungi</taxon>
        <taxon>Dikarya</taxon>
        <taxon>Ascomycota</taxon>
        <taxon>Pezizomycotina</taxon>
        <taxon>Sordariomycetes</taxon>
        <taxon>Hypocreomycetidae</taxon>
        <taxon>Glomerellales</taxon>
        <taxon>Glomerellaceae</taxon>
        <taxon>Colletotrichum</taxon>
        <taxon>Colletotrichum acutatum species complex</taxon>
    </lineage>
</organism>
<sequence>MQRRAEMQGVIQWSSAVVSALTRVEEWEWELQVDAGTEKTTFASYVEMRFWCGYQLACCHCCGYEEKRARRWQSSPRQQVSDPIFPGRCFSLSVDLEERCHESPRTRTHPSEKIRPMIASERAQSRVLKARGTMNRVSRDLRMAERDANNKDKERQMAAGMVEELFWTTAAGTGTIG</sequence>
<reference evidence="1" key="1">
    <citation type="submission" date="2021-06" db="EMBL/GenBank/DDBJ databases">
        <title>Comparative genomics, transcriptomics and evolutionary studies reveal genomic signatures of adaptation to plant cell wall in hemibiotrophic fungi.</title>
        <authorList>
            <consortium name="DOE Joint Genome Institute"/>
            <person name="Baroncelli R."/>
            <person name="Diaz J.F."/>
            <person name="Benocci T."/>
            <person name="Peng M."/>
            <person name="Battaglia E."/>
            <person name="Haridas S."/>
            <person name="Andreopoulos W."/>
            <person name="Labutti K."/>
            <person name="Pangilinan J."/>
            <person name="Floch G.L."/>
            <person name="Makela M.R."/>
            <person name="Henrissat B."/>
            <person name="Grigoriev I.V."/>
            <person name="Crouch J.A."/>
            <person name="De Vries R.P."/>
            <person name="Sukno S.A."/>
            <person name="Thon M.R."/>
        </authorList>
    </citation>
    <scope>NUCLEOTIDE SEQUENCE</scope>
    <source>
        <strain evidence="1">CBS 193.32</strain>
    </source>
</reference>